<dbReference type="Proteomes" id="UP000237271">
    <property type="component" value="Unassembled WGS sequence"/>
</dbReference>
<dbReference type="InterPro" id="IPR036282">
    <property type="entry name" value="Glutathione-S-Trfase_C_sf"/>
</dbReference>
<dbReference type="Gene3D" id="3.40.30.10">
    <property type="entry name" value="Glutaredoxin"/>
    <property type="match status" value="1"/>
</dbReference>
<dbReference type="Pfam" id="PF11369">
    <property type="entry name" value="DUF3160"/>
    <property type="match status" value="1"/>
</dbReference>
<organism evidence="2 3">
    <name type="scientific">Phytophthora palmivora</name>
    <dbReference type="NCBI Taxonomy" id="4796"/>
    <lineage>
        <taxon>Eukaryota</taxon>
        <taxon>Sar</taxon>
        <taxon>Stramenopiles</taxon>
        <taxon>Oomycota</taxon>
        <taxon>Peronosporomycetes</taxon>
        <taxon>Peronosporales</taxon>
        <taxon>Peronosporaceae</taxon>
        <taxon>Phytophthora</taxon>
    </lineage>
</organism>
<dbReference type="OrthoDB" id="9988732at2759"/>
<evidence type="ECO:0000313" key="2">
    <source>
        <dbReference type="EMBL" id="POM64013.1"/>
    </source>
</evidence>
<dbReference type="InterPro" id="IPR004045">
    <property type="entry name" value="Glutathione_S-Trfase_N"/>
</dbReference>
<accession>A0A2P4XEN6</accession>
<evidence type="ECO:0000259" key="1">
    <source>
        <dbReference type="Pfam" id="PF13417"/>
    </source>
</evidence>
<comment type="caution">
    <text evidence="2">The sequence shown here is derived from an EMBL/GenBank/DDBJ whole genome shotgun (WGS) entry which is preliminary data.</text>
</comment>
<keyword evidence="3" id="KW-1185">Reference proteome</keyword>
<dbReference type="CDD" id="cd00299">
    <property type="entry name" value="GST_C_family"/>
    <property type="match status" value="1"/>
</dbReference>
<dbReference type="InterPro" id="IPR036249">
    <property type="entry name" value="Thioredoxin-like_sf"/>
</dbReference>
<sequence length="421" mass="47656">MEGGDVGTAFEAALTRTGTSLTSKDLVDMYPLPSSLTEESPIDLEQCKFFDLFDADPAQAQVEMDKNRQEAEKLHGTEFMQQVKRSKHHHPLKKRRQFDFRLTSKEKEKLAATGVVASQRMQAESFAEIYYRLYSDDLPVFVTTDSILHAWHRSFDAFLIKLESNYLAPMLEKILKATLSMCQEIASARFLVSLATQEPKATLVTIPASSYAEKARWALRVAQVPFVEEKWAPLFAYMSTIPKGGRSVPLLTLPPPNAALTDSADIMAFCAKTLPELYPNEKAKELEVLFDTKLGPHTRRCVKALYPALRLLLLRSMNINKKSAERSWIRIEGILKEAEKQLGDDPIGSRFLAGDTFSAADIAFCSHIALLILAPDHEFIAPYISMSSIQDPMFRNRFEEIRRSKIGQYVLWCYKHKRPAV</sequence>
<dbReference type="SUPFAM" id="SSF47616">
    <property type="entry name" value="GST C-terminal domain-like"/>
    <property type="match status" value="1"/>
</dbReference>
<gene>
    <name evidence="2" type="ORF">PHPALM_20518</name>
</gene>
<dbReference type="AlphaFoldDB" id="A0A2P4XEN6"/>
<reference evidence="2 3" key="1">
    <citation type="journal article" date="2017" name="Genome Biol. Evol.">
        <title>Phytophthora megakarya and P. palmivora, closely related causal agents of cacao black pod rot, underwent increases in genome sizes and gene numbers by different mechanisms.</title>
        <authorList>
            <person name="Ali S.S."/>
            <person name="Shao J."/>
            <person name="Lary D.J."/>
            <person name="Kronmiller B."/>
            <person name="Shen D."/>
            <person name="Strem M.D."/>
            <person name="Amoako-Attah I."/>
            <person name="Akrofi A.Y."/>
            <person name="Begoude B.A."/>
            <person name="Ten Hoopen G.M."/>
            <person name="Coulibaly K."/>
            <person name="Kebe B.I."/>
            <person name="Melnick R.L."/>
            <person name="Guiltinan M.J."/>
            <person name="Tyler B.M."/>
            <person name="Meinhardt L.W."/>
            <person name="Bailey B.A."/>
        </authorList>
    </citation>
    <scope>NUCLEOTIDE SEQUENCE [LARGE SCALE GENOMIC DNA]</scope>
    <source>
        <strain evidence="3">sbr112.9</strain>
    </source>
</reference>
<protein>
    <recommendedName>
        <fullName evidence="1">GST N-terminal domain-containing protein</fullName>
    </recommendedName>
</protein>
<dbReference type="EMBL" id="NCKW01011220">
    <property type="protein sequence ID" value="POM64013.1"/>
    <property type="molecule type" value="Genomic_DNA"/>
</dbReference>
<name>A0A2P4XEN6_9STRA</name>
<dbReference type="Gene3D" id="1.20.1050.10">
    <property type="match status" value="1"/>
</dbReference>
<dbReference type="Pfam" id="PF13417">
    <property type="entry name" value="GST_N_3"/>
    <property type="match status" value="1"/>
</dbReference>
<dbReference type="CDD" id="cd00570">
    <property type="entry name" value="GST_N_family"/>
    <property type="match status" value="1"/>
</dbReference>
<dbReference type="InterPro" id="IPR022601">
    <property type="entry name" value="DUF3160"/>
</dbReference>
<proteinExistence type="predicted"/>
<feature type="domain" description="GST N-terminal" evidence="1">
    <location>
        <begin position="203"/>
        <end position="268"/>
    </location>
</feature>
<evidence type="ECO:0000313" key="3">
    <source>
        <dbReference type="Proteomes" id="UP000237271"/>
    </source>
</evidence>
<dbReference type="SUPFAM" id="SSF52833">
    <property type="entry name" value="Thioredoxin-like"/>
    <property type="match status" value="1"/>
</dbReference>
<dbReference type="Pfam" id="PF13410">
    <property type="entry name" value="GST_C_2"/>
    <property type="match status" value="1"/>
</dbReference>